<keyword evidence="5" id="KW-0862">Zinc</keyword>
<dbReference type="FunFam" id="3.30.40.10:FF:000322">
    <property type="entry name" value="PHD transcription factor (Rum1)"/>
    <property type="match status" value="1"/>
</dbReference>
<dbReference type="GO" id="GO:0006355">
    <property type="term" value="P:regulation of DNA-templated transcription"/>
    <property type="evidence" value="ECO:0007669"/>
    <property type="project" value="TreeGrafter"/>
</dbReference>
<name>A0A3M7M1D7_9PLEO</name>
<dbReference type="SMART" id="SM01014">
    <property type="entry name" value="ARID"/>
    <property type="match status" value="1"/>
</dbReference>
<dbReference type="OrthoDB" id="1678912at2759"/>
<dbReference type="PROSITE" id="PS01359">
    <property type="entry name" value="ZF_PHD_1"/>
    <property type="match status" value="2"/>
</dbReference>
<dbReference type="InterPro" id="IPR004198">
    <property type="entry name" value="Znf_C5HC2"/>
</dbReference>
<feature type="domain" description="PHD-type" evidence="12">
    <location>
        <begin position="474"/>
        <end position="524"/>
    </location>
</feature>
<dbReference type="InterPro" id="IPR036431">
    <property type="entry name" value="ARID_dom_sf"/>
</dbReference>
<dbReference type="GO" id="GO:0008270">
    <property type="term" value="F:zinc ion binding"/>
    <property type="evidence" value="ECO:0007669"/>
    <property type="project" value="UniProtKB-KW"/>
</dbReference>
<feature type="compositionally biased region" description="Polar residues" evidence="10">
    <location>
        <begin position="397"/>
        <end position="417"/>
    </location>
</feature>
<dbReference type="GO" id="GO:0016020">
    <property type="term" value="C:membrane"/>
    <property type="evidence" value="ECO:0007669"/>
    <property type="project" value="UniProtKB-SubCell"/>
</dbReference>
<feature type="compositionally biased region" description="Basic and acidic residues" evidence="10">
    <location>
        <begin position="2061"/>
        <end position="2070"/>
    </location>
</feature>
<dbReference type="CDD" id="cd15518">
    <property type="entry name" value="PHD_Ecm5p_Lid2p_like"/>
    <property type="match status" value="1"/>
</dbReference>
<feature type="domain" description="ARID" evidence="13">
    <location>
        <begin position="162"/>
        <end position="255"/>
    </location>
</feature>
<dbReference type="Gene3D" id="1.10.150.60">
    <property type="entry name" value="ARID DNA-binding domain"/>
    <property type="match status" value="1"/>
</dbReference>
<dbReference type="Pfam" id="PF08429">
    <property type="entry name" value="PLU-1"/>
    <property type="match status" value="1"/>
</dbReference>
<gene>
    <name evidence="16" type="ORF">GMOD_00004495</name>
</gene>
<keyword evidence="6" id="KW-0408">Iron</keyword>
<dbReference type="SMART" id="SM00501">
    <property type="entry name" value="BRIGHT"/>
    <property type="match status" value="1"/>
</dbReference>
<dbReference type="SUPFAM" id="SSF46774">
    <property type="entry name" value="ARID-like"/>
    <property type="match status" value="1"/>
</dbReference>
<feature type="region of interest" description="Disordered" evidence="10">
    <location>
        <begin position="2011"/>
        <end position="2032"/>
    </location>
</feature>
<dbReference type="CDD" id="cd20069">
    <property type="entry name" value="5TM_Oxa1-like"/>
    <property type="match status" value="1"/>
</dbReference>
<keyword evidence="9 11" id="KW-0812">Transmembrane</keyword>
<dbReference type="Pfam" id="PF00628">
    <property type="entry name" value="PHD"/>
    <property type="match status" value="2"/>
</dbReference>
<dbReference type="SUPFAM" id="SSF57903">
    <property type="entry name" value="FYVE/PHD zinc finger"/>
    <property type="match status" value="2"/>
</dbReference>
<dbReference type="PANTHER" id="PTHR10694:SF33">
    <property type="entry name" value="LYSINE-SPECIFIC DEMETHYLASE 5"/>
    <property type="match status" value="1"/>
</dbReference>
<dbReference type="InterPro" id="IPR003347">
    <property type="entry name" value="JmjC_dom"/>
</dbReference>
<proteinExistence type="inferred from homology"/>
<dbReference type="InterPro" id="IPR001606">
    <property type="entry name" value="ARID_dom"/>
</dbReference>
<dbReference type="GO" id="GO:0000785">
    <property type="term" value="C:chromatin"/>
    <property type="evidence" value="ECO:0007669"/>
    <property type="project" value="TreeGrafter"/>
</dbReference>
<keyword evidence="4 8" id="KW-0863">Zinc-finger</keyword>
<feature type="region of interest" description="Disordered" evidence="10">
    <location>
        <begin position="2107"/>
        <end position="2143"/>
    </location>
</feature>
<feature type="domain" description="JmjC" evidence="15">
    <location>
        <begin position="616"/>
        <end position="756"/>
    </location>
</feature>
<dbReference type="CDD" id="cd15519">
    <property type="entry name" value="PHD1_Lid2p_like"/>
    <property type="match status" value="1"/>
</dbReference>
<dbReference type="GO" id="GO:0034647">
    <property type="term" value="F:histone H3K4me/H3K4me2/H3K4me3 demethylase activity"/>
    <property type="evidence" value="ECO:0007669"/>
    <property type="project" value="TreeGrafter"/>
</dbReference>
<feature type="compositionally biased region" description="Basic residues" evidence="10">
    <location>
        <begin position="930"/>
        <end position="944"/>
    </location>
</feature>
<dbReference type="Pfam" id="PF01388">
    <property type="entry name" value="ARID"/>
    <property type="match status" value="1"/>
</dbReference>
<dbReference type="PROSITE" id="PS50016">
    <property type="entry name" value="ZF_PHD_2"/>
    <property type="match status" value="2"/>
</dbReference>
<dbReference type="EMBL" id="KE747814">
    <property type="protein sequence ID" value="RMZ68276.1"/>
    <property type="molecule type" value="Genomic_DNA"/>
</dbReference>
<dbReference type="SMART" id="SM00249">
    <property type="entry name" value="PHD"/>
    <property type="match status" value="2"/>
</dbReference>
<dbReference type="Pfam" id="PF02928">
    <property type="entry name" value="zf-C5HC2"/>
    <property type="match status" value="1"/>
</dbReference>
<keyword evidence="3" id="KW-0677">Repeat</keyword>
<accession>A0A3M7M1D7</accession>
<dbReference type="InterPro" id="IPR019786">
    <property type="entry name" value="Zinc_finger_PHD-type_CS"/>
</dbReference>
<feature type="region of interest" description="Disordered" evidence="10">
    <location>
        <begin position="371"/>
        <end position="477"/>
    </location>
</feature>
<keyword evidence="7" id="KW-0539">Nucleus</keyword>
<evidence type="ECO:0000256" key="11">
    <source>
        <dbReference type="SAM" id="Phobius"/>
    </source>
</evidence>
<feature type="domain" description="PHD-type" evidence="12">
    <location>
        <begin position="1263"/>
        <end position="1312"/>
    </location>
</feature>
<feature type="region of interest" description="Disordered" evidence="10">
    <location>
        <begin position="1454"/>
        <end position="1496"/>
    </location>
</feature>
<organism evidence="16 17">
    <name type="scientific">Pyrenophora seminiperda CCB06</name>
    <dbReference type="NCBI Taxonomy" id="1302712"/>
    <lineage>
        <taxon>Eukaryota</taxon>
        <taxon>Fungi</taxon>
        <taxon>Dikarya</taxon>
        <taxon>Ascomycota</taxon>
        <taxon>Pezizomycotina</taxon>
        <taxon>Dothideomycetes</taxon>
        <taxon>Pleosporomycetidae</taxon>
        <taxon>Pleosporales</taxon>
        <taxon>Pleosporineae</taxon>
        <taxon>Pleosporaceae</taxon>
        <taxon>Pyrenophora</taxon>
    </lineage>
</organism>
<dbReference type="SMART" id="SM00558">
    <property type="entry name" value="JmjC"/>
    <property type="match status" value="1"/>
</dbReference>
<evidence type="ECO:0000259" key="15">
    <source>
        <dbReference type="PROSITE" id="PS51184"/>
    </source>
</evidence>
<dbReference type="InterPro" id="IPR003349">
    <property type="entry name" value="JmjN"/>
</dbReference>
<dbReference type="InterPro" id="IPR001965">
    <property type="entry name" value="Znf_PHD"/>
</dbReference>
<keyword evidence="11" id="KW-1133">Transmembrane helix</keyword>
<evidence type="ECO:0000256" key="4">
    <source>
        <dbReference type="ARBA" id="ARBA00022771"/>
    </source>
</evidence>
<feature type="domain" description="JmjN" evidence="14">
    <location>
        <begin position="97"/>
        <end position="138"/>
    </location>
</feature>
<evidence type="ECO:0000256" key="9">
    <source>
        <dbReference type="RuleBase" id="RU003945"/>
    </source>
</evidence>
<feature type="region of interest" description="Disordered" evidence="10">
    <location>
        <begin position="929"/>
        <end position="955"/>
    </location>
</feature>
<comment type="subcellular location">
    <subcellularLocation>
        <location evidence="9">Membrane</location>
        <topology evidence="9">Multi-pass membrane protein</topology>
    </subcellularLocation>
    <subcellularLocation>
        <location evidence="1">Nucleus</location>
    </subcellularLocation>
</comment>
<comment type="similarity">
    <text evidence="9">Belongs to the OXA1/ALB3/YidC family.</text>
</comment>
<dbReference type="PROSITE" id="PS51183">
    <property type="entry name" value="JMJN"/>
    <property type="match status" value="1"/>
</dbReference>
<evidence type="ECO:0000256" key="5">
    <source>
        <dbReference type="ARBA" id="ARBA00022833"/>
    </source>
</evidence>
<feature type="compositionally biased region" description="Basic and acidic residues" evidence="10">
    <location>
        <begin position="467"/>
        <end position="477"/>
    </location>
</feature>
<feature type="region of interest" description="Disordered" evidence="10">
    <location>
        <begin position="2055"/>
        <end position="2077"/>
    </location>
</feature>
<feature type="compositionally biased region" description="Polar residues" evidence="10">
    <location>
        <begin position="286"/>
        <end position="297"/>
    </location>
</feature>
<dbReference type="FunFam" id="1.10.150.60:FF:000010">
    <property type="entry name" value="PHD transcription factor (Rum1)"/>
    <property type="match status" value="1"/>
</dbReference>
<dbReference type="InterPro" id="IPR011011">
    <property type="entry name" value="Znf_FYVE_PHD"/>
</dbReference>
<evidence type="ECO:0000313" key="16">
    <source>
        <dbReference type="EMBL" id="RMZ68276.1"/>
    </source>
</evidence>
<dbReference type="CDD" id="cd16100">
    <property type="entry name" value="ARID"/>
    <property type="match status" value="1"/>
</dbReference>
<dbReference type="Pfam" id="PF02096">
    <property type="entry name" value="60KD_IMP"/>
    <property type="match status" value="1"/>
</dbReference>
<keyword evidence="2" id="KW-0479">Metal-binding</keyword>
<feature type="transmembrane region" description="Helical" evidence="11">
    <location>
        <begin position="1778"/>
        <end position="1801"/>
    </location>
</feature>
<dbReference type="Pfam" id="PF02375">
    <property type="entry name" value="JmjN"/>
    <property type="match status" value="1"/>
</dbReference>
<dbReference type="InterPro" id="IPR013637">
    <property type="entry name" value="Lys_sp_deMease-like_dom"/>
</dbReference>
<dbReference type="Gene3D" id="2.60.120.650">
    <property type="entry name" value="Cupin"/>
    <property type="match status" value="1"/>
</dbReference>
<evidence type="ECO:0000256" key="3">
    <source>
        <dbReference type="ARBA" id="ARBA00022737"/>
    </source>
</evidence>
<evidence type="ECO:0000256" key="7">
    <source>
        <dbReference type="ARBA" id="ARBA00023242"/>
    </source>
</evidence>
<dbReference type="InterPro" id="IPR028055">
    <property type="entry name" value="YidC/Oxa/ALB_C"/>
</dbReference>
<dbReference type="Pfam" id="PF02373">
    <property type="entry name" value="JmjC"/>
    <property type="match status" value="1"/>
</dbReference>
<feature type="transmembrane region" description="Helical" evidence="11">
    <location>
        <begin position="1902"/>
        <end position="1921"/>
    </location>
</feature>
<keyword evidence="11" id="KW-0472">Membrane</keyword>
<evidence type="ECO:0000259" key="12">
    <source>
        <dbReference type="PROSITE" id="PS50016"/>
    </source>
</evidence>
<feature type="compositionally biased region" description="Basic and acidic residues" evidence="10">
    <location>
        <begin position="2127"/>
        <end position="2136"/>
    </location>
</feature>
<feature type="region of interest" description="Disordered" evidence="10">
    <location>
        <begin position="268"/>
        <end position="298"/>
    </location>
</feature>
<reference evidence="16 17" key="1">
    <citation type="journal article" date="2014" name="PLoS ONE">
        <title>De novo Genome Assembly of the Fungal Plant Pathogen Pyrenophora semeniperda.</title>
        <authorList>
            <person name="Soliai M.M."/>
            <person name="Meyer S.E."/>
            <person name="Udall J.A."/>
            <person name="Elzinga D.E."/>
            <person name="Hermansen R.A."/>
            <person name="Bodily P.M."/>
            <person name="Hart A.A."/>
            <person name="Coleman C.E."/>
        </authorList>
    </citation>
    <scope>NUCLEOTIDE SEQUENCE [LARGE SCALE GENOMIC DNA]</scope>
    <source>
        <strain evidence="16 17">CCB06</strain>
        <tissue evidence="16">Mycelium</tissue>
    </source>
</reference>
<dbReference type="GO" id="GO:0005634">
    <property type="term" value="C:nucleus"/>
    <property type="evidence" value="ECO:0007669"/>
    <property type="project" value="UniProtKB-SubCell"/>
</dbReference>
<feature type="region of interest" description="Disordered" evidence="10">
    <location>
        <begin position="1231"/>
        <end position="1260"/>
    </location>
</feature>
<dbReference type="InterPro" id="IPR019787">
    <property type="entry name" value="Znf_PHD-finger"/>
</dbReference>
<feature type="region of interest" description="Disordered" evidence="10">
    <location>
        <begin position="313"/>
        <end position="335"/>
    </location>
</feature>
<dbReference type="PANTHER" id="PTHR10694">
    <property type="entry name" value="LYSINE-SPECIFIC DEMETHYLASE"/>
    <property type="match status" value="1"/>
</dbReference>
<dbReference type="PROSITE" id="PS51011">
    <property type="entry name" value="ARID"/>
    <property type="match status" value="1"/>
</dbReference>
<evidence type="ECO:0000256" key="8">
    <source>
        <dbReference type="PROSITE-ProRule" id="PRU00146"/>
    </source>
</evidence>
<dbReference type="Proteomes" id="UP000265663">
    <property type="component" value="Unassembled WGS sequence"/>
</dbReference>
<protein>
    <submittedName>
        <fullName evidence="16">Phd transcription factor</fullName>
    </submittedName>
</protein>
<dbReference type="Gene3D" id="3.30.40.10">
    <property type="entry name" value="Zinc/RING finger domain, C3HC4 (zinc finger)"/>
    <property type="match status" value="2"/>
</dbReference>
<evidence type="ECO:0000256" key="10">
    <source>
        <dbReference type="SAM" id="MobiDB-lite"/>
    </source>
</evidence>
<dbReference type="SUPFAM" id="SSF51197">
    <property type="entry name" value="Clavaminate synthase-like"/>
    <property type="match status" value="1"/>
</dbReference>
<dbReference type="SMART" id="SM00545">
    <property type="entry name" value="JmjN"/>
    <property type="match status" value="1"/>
</dbReference>
<dbReference type="InterPro" id="IPR013083">
    <property type="entry name" value="Znf_RING/FYVE/PHD"/>
</dbReference>
<sequence>MVDFMPTGGPATGPTITTFRVATDNGMAEGTSGTPKSRMGGAVMPPVNGAQLNGTGTIPLSARKAAPLDLATVERRGHGAPNNQPPKQNRLFGLRESPTYRPTAEQFKDPVQYIQSIREEAQKYGIVKIVPPDSWNPTFAIDTERFHFRTRRQELNSVEGGTRANLNYLDQLSKFHKQHGHSLTRFPSVDKRPLDLYKLKKAVEKRGGFERVCKHKKWAEIGRDLGYSGKIMSSLSTSLKNSYQKWLHPYEEYLRLVKPGVQQMLEFEHGGPFTPSPAHSPVKKSLQGTPTANTSAVESPAIRASAALNATLHESVPTPPPEPPRSGFTPVNAGGFTAVNAQRPAVHSPTPSSFAAVNVPNGMHREVLESRTSTPLRNAGSPMLSTDNTPDLRHSGPVSTPLSNGHHFNQLKRTLSQDADSSANDDADEANGRRSKRLKKDPAPTVAGSHMTRPRQSTPGRSFPRVRAADERPGDRCETCGTDNDPSHILLCDSCDSGYHGYCLDPPLKGIPPYDWHCPRCLVGTGEFGFEEGGIYSLKQFQERAHQFKQSHFASKMPFDPVTNAPKPVTEDDVEREFWHSVANVTETVEVEYGADIHSTTHGSGFPTIEKNPRDPYSTDPWNLTVLPYVPDSLFRHIKSDISGMTVPWLYVGMVFSTFCWHAEDHYTYSANYQHFGATKTWYGVPAEDTDKFEQAMREAVPELFESQPDLLFQLVTLLTPEQLLKAGTAKWLGPAIERMRDRELRLRSEFLEKHKAYKAHICRVDGSGDVDAACELEFIVDDADVHEDELICAFCKSYGYLSRFYCRNTKKVLCLQHAGSFECCPETSEADRYAGAKGQHMLVYRMQKEALTSLVQRIVDKAGTPEAWEFKIDALLAEGPRPQLKALRALLHEGEKIDWELKGLADLKEFVDKCQEVAEEAILYTTRKQQARRKAERPGRGRPSKSAIAEADEKEREYRNVENIQKLLNQAKDLGFDSPEITALRERAESIVEFQTRARIALRDRPVEQSITRLDELLEEGKGFNVDLPELESLEKVVQQLRWLQEVQEFRLKLTPTLVEVGELIKNGTEVGMPEHHPELQFLQEKRRQGEFWDKKAKELMEVENVHYQQLDTFSKQATNLPVPPETRAAMDTILKKQRDAQELIMSLYERSKNPDFSQRPKYMEVRNAMESLNALNCKPNGTTDLEKEQKRHEDWMRRGKKLFGKANAPLHILHAHMKQVDERNRSCFDLSDQPRMPVEPASREQSPADGEEVDGSGSSRDVFCICRKPEAGMMIECELCHEWYHGKCLKIARGKVKEDDKYTCPICDYRVKIPRDATRPKLEDLQLWQEELPGLPFQPEEEETLESLIDHGTKFRDYVAQYINPLMSSPDELTTQRFYLRKLEGAEILLSNEINFFRQELHKWAPVAPTPPPILQVSLSTRKPRPTKQQKLMNQLGITNPEDLPQHLRTKTHQFKRKEDTPKTTSVQPAPAEQSHTPPGEPRQGQSDDYFNTATTSTFSNSLTFTTTAPLNFGSASSIAPIDPGLFETSGAGPTSPIQDPFKSSESVHEMFGEAMEMGGGQAEEALAVTEGNNYEEYRGLRPAQFAPLASRQSLLASSKATRKSARWRAGPTGVHDTLLSTTSSVRYASWYAPWSWGKSAADVGAVTSPQQVPIANFSNSYASSGFVQDAEPVVTTATPELAPATIDKAATVDGMTDVSDPTTQGASAASEHQTFDQLFNAEPVKDTLPTDALEIDPTRLIDHVGQMKEMGLDYGYGMTTLMEKAMESIYISSGWGWAGSIVAAAVAVRCSTFVLQALSSDKMAVMASLTPVTKPIQDKMEEALARGDKQAADLYKMQQGEIMKPYVNGIVSMGGFMFVQAWVGFSAFRLLRAMSTLPIPGMAQDGILWFTDLTARDPYFILPAATTAIMYTVFKTGGETGVNTMQAQKQKSLMTAMAFVIGGVTAFQASAMQLYFLTTGILGGLTGWLLRQNGFRRAIGIRPIPGKKSTEHYTEVIQGKKKLSDIPTGSRLRYQAPAPPKSRSSTTTTARRGLAGLNLKPGLALPTHLQAEPVAKINPERPDRDTDFEQGAQGKPLAEKLDYYRRNYRISYLYRRMNNKADDWMTRKGWGSNVSPEQARKKKREEAYEEERRRRLANRK</sequence>
<evidence type="ECO:0000256" key="6">
    <source>
        <dbReference type="ARBA" id="ARBA00023004"/>
    </source>
</evidence>
<evidence type="ECO:0000259" key="13">
    <source>
        <dbReference type="PROSITE" id="PS51011"/>
    </source>
</evidence>
<evidence type="ECO:0000259" key="14">
    <source>
        <dbReference type="PROSITE" id="PS51183"/>
    </source>
</evidence>
<feature type="transmembrane region" description="Helical" evidence="11">
    <location>
        <begin position="1849"/>
        <end position="1871"/>
    </location>
</feature>
<dbReference type="PROSITE" id="PS51184">
    <property type="entry name" value="JMJC"/>
    <property type="match status" value="1"/>
</dbReference>
<feature type="region of interest" description="Disordered" evidence="10">
    <location>
        <begin position="1409"/>
        <end position="1431"/>
    </location>
</feature>
<evidence type="ECO:0000256" key="1">
    <source>
        <dbReference type="ARBA" id="ARBA00004123"/>
    </source>
</evidence>
<evidence type="ECO:0000313" key="17">
    <source>
        <dbReference type="Proteomes" id="UP000265663"/>
    </source>
</evidence>
<keyword evidence="17" id="KW-1185">Reference proteome</keyword>
<evidence type="ECO:0000256" key="2">
    <source>
        <dbReference type="ARBA" id="ARBA00022723"/>
    </source>
</evidence>
<dbReference type="GO" id="GO:0003677">
    <property type="term" value="F:DNA binding"/>
    <property type="evidence" value="ECO:0007669"/>
    <property type="project" value="InterPro"/>
</dbReference>